<sequence length="168" mass="19526">MIGINKVGSMYSPWRTLHRYQATCSRHFSTQVARNDQVEKLYAPVVIKEVGPPTGGGPVYWGIRRFLMRARESGARKSMFVSYNFDFGRACFAGCPKQSFDPKLNQWVFLMDNDLWDGTAGRVWNDVACTIFLNMFIAMLIYYSWFRIVSNNKHNAWARWAKTEEDDE</sequence>
<comment type="caution">
    <text evidence="2">The sequence shown here is derived from an EMBL/GenBank/DDBJ whole genome shotgun (WGS) entry which is preliminary data.</text>
</comment>
<evidence type="ECO:0000256" key="1">
    <source>
        <dbReference type="SAM" id="Phobius"/>
    </source>
</evidence>
<dbReference type="RefSeq" id="XP_004832732.1">
    <property type="nucleotide sequence ID" value="XM_004832675.1"/>
</dbReference>
<dbReference type="GeneID" id="15802887"/>
<dbReference type="AlphaFoldDB" id="L1LDH1"/>
<evidence type="ECO:0000313" key="3">
    <source>
        <dbReference type="Proteomes" id="UP000031512"/>
    </source>
</evidence>
<reference evidence="2 3" key="1">
    <citation type="journal article" date="2012" name="BMC Genomics">
        <title>Comparative genomic analysis and phylogenetic position of Theileria equi.</title>
        <authorList>
            <person name="Kappmeyer L.S."/>
            <person name="Thiagarajan M."/>
            <person name="Herndon D.R."/>
            <person name="Ramsay J.D."/>
            <person name="Caler E."/>
            <person name="Djikeng A."/>
            <person name="Gillespie J.J."/>
            <person name="Lau A.O."/>
            <person name="Roalson E.H."/>
            <person name="Silva J.C."/>
            <person name="Silva M.G."/>
            <person name="Suarez C.E."/>
            <person name="Ueti M.W."/>
            <person name="Nene V.M."/>
            <person name="Mealey R.H."/>
            <person name="Knowles D.P."/>
            <person name="Brayton K.A."/>
        </authorList>
    </citation>
    <scope>NUCLEOTIDE SEQUENCE [LARGE SCALE GENOMIC DNA]</scope>
    <source>
        <strain evidence="2 3">WA</strain>
    </source>
</reference>
<dbReference type="Proteomes" id="UP000031512">
    <property type="component" value="Unassembled WGS sequence"/>
</dbReference>
<dbReference type="EMBL" id="ACOU01000003">
    <property type="protein sequence ID" value="EKX73280.1"/>
    <property type="molecule type" value="Genomic_DNA"/>
</dbReference>
<dbReference type="OrthoDB" id="361897at2759"/>
<keyword evidence="1" id="KW-0472">Membrane</keyword>
<protein>
    <submittedName>
        <fullName evidence="2">Uncharacterized protein</fullName>
    </submittedName>
</protein>
<dbReference type="eggNOG" id="ENOG502T06Z">
    <property type="taxonomic scope" value="Eukaryota"/>
</dbReference>
<gene>
    <name evidence="2" type="ORF">BEWA_053350</name>
</gene>
<dbReference type="VEuPathDB" id="PiroplasmaDB:BEWA_053350"/>
<evidence type="ECO:0000313" key="2">
    <source>
        <dbReference type="EMBL" id="EKX73280.1"/>
    </source>
</evidence>
<dbReference type="KEGG" id="beq:BEWA_053350"/>
<proteinExistence type="predicted"/>
<name>L1LDH1_THEEQ</name>
<accession>L1LDH1</accession>
<keyword evidence="1" id="KW-0812">Transmembrane</keyword>
<keyword evidence="1" id="KW-1133">Transmembrane helix</keyword>
<keyword evidence="3" id="KW-1185">Reference proteome</keyword>
<organism evidence="2 3">
    <name type="scientific">Theileria equi strain WA</name>
    <dbReference type="NCBI Taxonomy" id="1537102"/>
    <lineage>
        <taxon>Eukaryota</taxon>
        <taxon>Sar</taxon>
        <taxon>Alveolata</taxon>
        <taxon>Apicomplexa</taxon>
        <taxon>Aconoidasida</taxon>
        <taxon>Piroplasmida</taxon>
        <taxon>Theileriidae</taxon>
        <taxon>Theileria</taxon>
    </lineage>
</organism>
<feature type="transmembrane region" description="Helical" evidence="1">
    <location>
        <begin position="123"/>
        <end position="145"/>
    </location>
</feature>